<protein>
    <recommendedName>
        <fullName evidence="1">RPAP1/MINIYO-like TPR repeats domain-containing protein</fullName>
    </recommendedName>
</protein>
<sequence length="587" mass="62581">MPWCDMVAKRVLLPLSASPALREALDVVLAAAAPPPRPRALVGHARLVAAMEMLLGYSRLWWQLTRLHRGLLTAMSAPPNAPSAVATVRTDAAEAAAACDGVSPPGEAAMHVHGRACVRSPRQQLLELSDALPAAVGLDGNGAPGADGDPTAQRSQAAAVLRTAARLSHYVLLLLDACESVHPAGDGKRGDGWSQLAACALSWAQPADEEMARALLSCSLLSSQGVCALGGTVEARDVRAAVLPSLLRLLDEGGQAAQLQARARAQPHPEKLSSLRVGRGQARLPLPADWLTAPTRYFATDEHDCVEEAQLLAQVLASLQLLLLFLRRAPLAWLPPSRLLCRCLHVYTLPAAPWADGRVSGCLGEILESLCLQDPQQALSRSDLLGAERAVDVATLLESVLSVYSAESYGDAIMTQWVLLALRTAEPESLRIKAWAALDELAHKVVVAPPPRTRLSAWLAPIGGFSDGDRLLEAFERSLTLGNLAAADPRSFLYQLAVHHLSAAAFGAAPSVLTRLLLSAPRQVCIDVCCARSLDVAIASRAEGTVRRERQVLPLHNVPAVVAALAECADDNEDRFEHVRELLRTAE</sequence>
<dbReference type="Pfam" id="PF25766">
    <property type="entry name" value="TPR_RPAP1"/>
    <property type="match status" value="1"/>
</dbReference>
<organism evidence="2">
    <name type="scientific">Calcidiscus leptoporus</name>
    <dbReference type="NCBI Taxonomy" id="127549"/>
    <lineage>
        <taxon>Eukaryota</taxon>
        <taxon>Haptista</taxon>
        <taxon>Haptophyta</taxon>
        <taxon>Prymnesiophyceae</taxon>
        <taxon>Coccolithales</taxon>
        <taxon>Calcidiscaceae</taxon>
        <taxon>Calcidiscus</taxon>
    </lineage>
</organism>
<gene>
    <name evidence="2" type="ORF">CLEP1334_LOCUS15621</name>
</gene>
<dbReference type="PANTHER" id="PTHR21483:SF18">
    <property type="entry name" value="RNA POLYMERASE II-ASSOCIATED PROTEIN 1"/>
    <property type="match status" value="1"/>
</dbReference>
<proteinExistence type="predicted"/>
<name>A0A7S0NXE7_9EUKA</name>
<dbReference type="InterPro" id="IPR039913">
    <property type="entry name" value="RPAP1/Rba50"/>
</dbReference>
<dbReference type="PANTHER" id="PTHR21483">
    <property type="entry name" value="RNA POLYMERASE II-ASSOCIATED PROTEIN 1"/>
    <property type="match status" value="1"/>
</dbReference>
<accession>A0A7S0NXE7</accession>
<feature type="domain" description="RPAP1/MINIYO-like TPR repeats" evidence="1">
    <location>
        <begin position="306"/>
        <end position="503"/>
    </location>
</feature>
<evidence type="ECO:0000313" key="2">
    <source>
        <dbReference type="EMBL" id="CAD8540338.1"/>
    </source>
</evidence>
<dbReference type="EMBL" id="HBER01031075">
    <property type="protein sequence ID" value="CAD8540338.1"/>
    <property type="molecule type" value="Transcribed_RNA"/>
</dbReference>
<dbReference type="InterPro" id="IPR057989">
    <property type="entry name" value="TPR_RPAP1/MINIYO-like"/>
</dbReference>
<evidence type="ECO:0000259" key="1">
    <source>
        <dbReference type="Pfam" id="PF25766"/>
    </source>
</evidence>
<dbReference type="AlphaFoldDB" id="A0A7S0NXE7"/>
<dbReference type="GO" id="GO:0006366">
    <property type="term" value="P:transcription by RNA polymerase II"/>
    <property type="evidence" value="ECO:0007669"/>
    <property type="project" value="InterPro"/>
</dbReference>
<reference evidence="2" key="1">
    <citation type="submission" date="2021-01" db="EMBL/GenBank/DDBJ databases">
        <authorList>
            <person name="Corre E."/>
            <person name="Pelletier E."/>
            <person name="Niang G."/>
            <person name="Scheremetjew M."/>
            <person name="Finn R."/>
            <person name="Kale V."/>
            <person name="Holt S."/>
            <person name="Cochrane G."/>
            <person name="Meng A."/>
            <person name="Brown T."/>
            <person name="Cohen L."/>
        </authorList>
    </citation>
    <scope>NUCLEOTIDE SEQUENCE</scope>
    <source>
        <strain evidence="2">RCC1130</strain>
    </source>
</reference>